<evidence type="ECO:0000313" key="4">
    <source>
        <dbReference type="Proteomes" id="UP000053105"/>
    </source>
</evidence>
<feature type="coiled-coil region" evidence="1">
    <location>
        <begin position="445"/>
        <end position="500"/>
    </location>
</feature>
<accession>A0A0N0BIJ0</accession>
<evidence type="ECO:0000313" key="3">
    <source>
        <dbReference type="EMBL" id="KOX77738.1"/>
    </source>
</evidence>
<dbReference type="Proteomes" id="UP000053105">
    <property type="component" value="Unassembled WGS sequence"/>
</dbReference>
<gene>
    <name evidence="3" type="ORF">WN51_10527</name>
</gene>
<feature type="coiled-coil region" evidence="1">
    <location>
        <begin position="188"/>
        <end position="237"/>
    </location>
</feature>
<dbReference type="EMBL" id="KQ435728">
    <property type="protein sequence ID" value="KOX77738.1"/>
    <property type="molecule type" value="Genomic_DNA"/>
</dbReference>
<protein>
    <submittedName>
        <fullName evidence="3">Uncharacterized protein</fullName>
    </submittedName>
</protein>
<name>A0A0N0BIJ0_9HYME</name>
<dbReference type="AlphaFoldDB" id="A0A0N0BIJ0"/>
<organism evidence="3 4">
    <name type="scientific">Melipona quadrifasciata</name>
    <dbReference type="NCBI Taxonomy" id="166423"/>
    <lineage>
        <taxon>Eukaryota</taxon>
        <taxon>Metazoa</taxon>
        <taxon>Ecdysozoa</taxon>
        <taxon>Arthropoda</taxon>
        <taxon>Hexapoda</taxon>
        <taxon>Insecta</taxon>
        <taxon>Pterygota</taxon>
        <taxon>Neoptera</taxon>
        <taxon>Endopterygota</taxon>
        <taxon>Hymenoptera</taxon>
        <taxon>Apocrita</taxon>
        <taxon>Aculeata</taxon>
        <taxon>Apoidea</taxon>
        <taxon>Anthophila</taxon>
        <taxon>Apidae</taxon>
        <taxon>Melipona</taxon>
    </lineage>
</organism>
<dbReference type="OrthoDB" id="7698756at2759"/>
<proteinExistence type="predicted"/>
<dbReference type="STRING" id="166423.A0A0N0BIJ0"/>
<keyword evidence="1" id="KW-0175">Coiled coil</keyword>
<keyword evidence="4" id="KW-1185">Reference proteome</keyword>
<feature type="coiled-coil region" evidence="1">
    <location>
        <begin position="291"/>
        <end position="346"/>
    </location>
</feature>
<evidence type="ECO:0000256" key="1">
    <source>
        <dbReference type="SAM" id="Coils"/>
    </source>
</evidence>
<evidence type="ECO:0000256" key="2">
    <source>
        <dbReference type="SAM" id="MobiDB-lite"/>
    </source>
</evidence>
<feature type="region of interest" description="Disordered" evidence="2">
    <location>
        <begin position="1"/>
        <end position="29"/>
    </location>
</feature>
<reference evidence="3 4" key="1">
    <citation type="submission" date="2015-07" db="EMBL/GenBank/DDBJ databases">
        <title>The genome of Melipona quadrifasciata.</title>
        <authorList>
            <person name="Pan H."/>
            <person name="Kapheim K."/>
        </authorList>
    </citation>
    <scope>NUCLEOTIDE SEQUENCE [LARGE SCALE GENOMIC DNA]</scope>
    <source>
        <strain evidence="3">0111107301</strain>
        <tissue evidence="3">Whole body</tissue>
    </source>
</reference>
<sequence>MGKRWQTRRRWNEGVKEDRSGTYGGNGCEGTRRQGAHITPSNYRVAKDPSITTRPMGLAISLCTAPTFKSLAISPVRDYFRPQIPYGPIISDNTVRLGGLELERGYEGIDMKTRTIFTQTSTEAVQSNEKNLHDEAATDANHFGPSCVYLKQKQSSVFCIDEDPAPQWLIEEALARGTEVCKENETIISDLKAKLSRTKEDLEDALRAKFIVKEKYKRLLENARTEARKESEVLQENIVRICTSVLENFGPRSMDRRRTACYQIKSRRKLKCHQRITNKLRRKLKTTVTKSNKLKRKLVMAQKKLRNKSEEYESIGKCFDQLKQEMEATETNLNDLISENLSLKRKIDETRQWLEHTVGKQHHTGHFRDACKSRELANLKKKVEEDSATIAQLRNKYLTFVNEKRLVSGHNLPKTSSLIFERTIVFNPVLLVRLESTNANKGFLLNSYKAQLTDLSKEKNQLLSKVNSLENEISNARNSNSQLRAKILVLNNEKDRLLLDNEKSKTDIKEKMEMQYARKCEKTVQLEIETIKNKYEETIKFMKTKLLAAKTQNVEYLNAIKEFLKKLYEQRNDREAQKSNESEAGEKETHETICNILNMTPDELSGFINGKTKNSINPWIVELNRIISTSQFSKDLSMFLLKKMTKKTKM</sequence>
<feature type="compositionally biased region" description="Basic and acidic residues" evidence="2">
    <location>
        <begin position="10"/>
        <end position="20"/>
    </location>
</feature>